<feature type="region of interest" description="Disordered" evidence="6">
    <location>
        <begin position="384"/>
        <end position="423"/>
    </location>
</feature>
<feature type="transmembrane region" description="Helical" evidence="7">
    <location>
        <begin position="219"/>
        <end position="237"/>
    </location>
</feature>
<dbReference type="GO" id="GO:0022857">
    <property type="term" value="F:transmembrane transporter activity"/>
    <property type="evidence" value="ECO:0007669"/>
    <property type="project" value="InterPro"/>
</dbReference>
<sequence length="423" mass="43998">MSNKKSTPISAGTWAKAIVHSAPRSGWLVGIIAILLAFALGAILIVITGASVLDAYVAMFKGSIFNAAALNRGFAYAIRPMMDSLFFATPLILAGLGLGFGFRAGLFNIGGAGQIIFGALAAIWVSFSLDLPYGIHLIVALVAAAVAGGIYAGIAGYLKAKTGANEVIVTIMLNSIATLALSYVLSLDSWHQPGQNNPVTPVASDTAALPALLPTPFKIHFGLVLALIAVFVYWWILERSTFGFEVRAVGANPNAARTAGMSIAKVTTLTMMTSGIFAGLAGANEALGTMYQAHQGVTSGIAGTVGFDAITVALLGRNKPMGIFFSGLLFGAFKAGGYSMQAQGVPVDMVLILESVIVLFIAAPALVRWMFRLPKPDGKSLREYAATLGENVSQPKTAHASEQAESENTASDEHASTGKGEKA</sequence>
<evidence type="ECO:0000256" key="3">
    <source>
        <dbReference type="ARBA" id="ARBA00022692"/>
    </source>
</evidence>
<feature type="transmembrane region" description="Helical" evidence="7">
    <location>
        <begin position="84"/>
        <end position="102"/>
    </location>
</feature>
<evidence type="ECO:0000313" key="8">
    <source>
        <dbReference type="EMBL" id="QJC22200.1"/>
    </source>
</evidence>
<dbReference type="EMBL" id="CP050804">
    <property type="protein sequence ID" value="QJC22200.1"/>
    <property type="molecule type" value="Genomic_DNA"/>
</dbReference>
<evidence type="ECO:0000313" key="9">
    <source>
        <dbReference type="Proteomes" id="UP000502298"/>
    </source>
</evidence>
<proteinExistence type="predicted"/>
<dbReference type="CDD" id="cd06580">
    <property type="entry name" value="TM_PBP1_transp_TpRbsC_like"/>
    <property type="match status" value="1"/>
</dbReference>
<evidence type="ECO:0000256" key="5">
    <source>
        <dbReference type="ARBA" id="ARBA00023136"/>
    </source>
</evidence>
<dbReference type="Proteomes" id="UP000502298">
    <property type="component" value="Chromosome"/>
</dbReference>
<dbReference type="PANTHER" id="PTHR47089">
    <property type="entry name" value="ABC TRANSPORTER, PERMEASE PROTEIN"/>
    <property type="match status" value="1"/>
</dbReference>
<feature type="transmembrane region" description="Helical" evidence="7">
    <location>
        <begin position="350"/>
        <end position="371"/>
    </location>
</feature>
<keyword evidence="9" id="KW-1185">Reference proteome</keyword>
<gene>
    <name evidence="8" type="ORF">HC352_06550</name>
</gene>
<evidence type="ECO:0000256" key="1">
    <source>
        <dbReference type="ARBA" id="ARBA00004651"/>
    </source>
</evidence>
<feature type="transmembrane region" description="Helical" evidence="7">
    <location>
        <begin position="26"/>
        <end position="53"/>
    </location>
</feature>
<organism evidence="8 9">
    <name type="scientific">Arcanobacterium buesumense</name>
    <dbReference type="NCBI Taxonomy" id="2722751"/>
    <lineage>
        <taxon>Bacteria</taxon>
        <taxon>Bacillati</taxon>
        <taxon>Actinomycetota</taxon>
        <taxon>Actinomycetes</taxon>
        <taxon>Actinomycetales</taxon>
        <taxon>Actinomycetaceae</taxon>
        <taxon>Arcanobacterium</taxon>
    </lineage>
</organism>
<feature type="transmembrane region" description="Helical" evidence="7">
    <location>
        <begin position="133"/>
        <end position="155"/>
    </location>
</feature>
<feature type="transmembrane region" description="Helical" evidence="7">
    <location>
        <begin position="109"/>
        <end position="127"/>
    </location>
</feature>
<reference evidence="8 9" key="1">
    <citation type="submission" date="2020-03" db="EMBL/GenBank/DDBJ databases">
        <title>Complete genome of Arcanobacterium buesumensis sp. nov. strain 2701.</title>
        <authorList>
            <person name="Borowiak M."/>
            <person name="Alssahen M."/>
            <person name="Laemmler C."/>
            <person name="Malorny B."/>
            <person name="Hassan A."/>
            <person name="Prenger-Berninghoff E."/>
            <person name="Ploetz M."/>
            <person name="Abdulmawjood A."/>
        </authorList>
    </citation>
    <scope>NUCLEOTIDE SEQUENCE [LARGE SCALE GENOMIC DNA]</scope>
    <source>
        <strain evidence="8 9">2701</strain>
    </source>
</reference>
<evidence type="ECO:0000256" key="4">
    <source>
        <dbReference type="ARBA" id="ARBA00022989"/>
    </source>
</evidence>
<dbReference type="GO" id="GO:0005886">
    <property type="term" value="C:plasma membrane"/>
    <property type="evidence" value="ECO:0007669"/>
    <property type="project" value="UniProtKB-SubCell"/>
</dbReference>
<evidence type="ECO:0000256" key="2">
    <source>
        <dbReference type="ARBA" id="ARBA00022475"/>
    </source>
</evidence>
<dbReference type="RefSeq" id="WP_168918131.1">
    <property type="nucleotide sequence ID" value="NZ_CP050804.1"/>
</dbReference>
<dbReference type="AlphaFoldDB" id="A0A6H2EMA0"/>
<evidence type="ECO:0000256" key="7">
    <source>
        <dbReference type="SAM" id="Phobius"/>
    </source>
</evidence>
<protein>
    <submittedName>
        <fullName evidence="8">ABC transporter permease</fullName>
    </submittedName>
</protein>
<keyword evidence="2" id="KW-1003">Cell membrane</keyword>
<dbReference type="PANTHER" id="PTHR47089:SF1">
    <property type="entry name" value="GUANOSINE ABC TRANSPORTER PERMEASE PROTEIN NUPP"/>
    <property type="match status" value="1"/>
</dbReference>
<feature type="transmembrane region" description="Helical" evidence="7">
    <location>
        <begin position="321"/>
        <end position="338"/>
    </location>
</feature>
<comment type="subcellular location">
    <subcellularLocation>
        <location evidence="1">Cell membrane</location>
        <topology evidence="1">Multi-pass membrane protein</topology>
    </subcellularLocation>
</comment>
<keyword evidence="3 7" id="KW-0812">Transmembrane</keyword>
<name>A0A6H2EMA0_9ACTO</name>
<feature type="compositionally biased region" description="Basic and acidic residues" evidence="6">
    <location>
        <begin position="411"/>
        <end position="423"/>
    </location>
</feature>
<keyword evidence="5 7" id="KW-0472">Membrane</keyword>
<accession>A0A6H2EMA0</accession>
<dbReference type="KEGG" id="arca:HC352_06550"/>
<evidence type="ECO:0000256" key="6">
    <source>
        <dbReference type="SAM" id="MobiDB-lite"/>
    </source>
</evidence>
<feature type="transmembrane region" description="Helical" evidence="7">
    <location>
        <begin position="167"/>
        <end position="185"/>
    </location>
</feature>
<keyword evidence="4 7" id="KW-1133">Transmembrane helix</keyword>
<dbReference type="InterPro" id="IPR001851">
    <property type="entry name" value="ABC_transp_permease"/>
</dbReference>
<dbReference type="Pfam" id="PF02653">
    <property type="entry name" value="BPD_transp_2"/>
    <property type="match status" value="1"/>
</dbReference>